<evidence type="ECO:0000313" key="1">
    <source>
        <dbReference type="EMBL" id="WPL15473.1"/>
    </source>
</evidence>
<reference evidence="1 2" key="1">
    <citation type="journal article" date="2023" name="Microorganisms">
        <title>Thiorhodovibrio frisius and Trv. litoralis spp. nov., Two Novel Members from a Clade of Fastidious Purple Sulfur Bacteria That Exhibit Unique Red-Shifted Light-Harvesting Capabilities.</title>
        <authorList>
            <person name="Methner A."/>
            <person name="Kuzyk S.B."/>
            <person name="Petersen J."/>
            <person name="Bauer S."/>
            <person name="Brinkmann H."/>
            <person name="Sichau K."/>
            <person name="Wanner G."/>
            <person name="Wolf J."/>
            <person name="Neumann-Schaal M."/>
            <person name="Henke P."/>
            <person name="Tank M."/>
            <person name="Sproer C."/>
            <person name="Bunk B."/>
            <person name="Overmann J."/>
        </authorList>
    </citation>
    <scope>NUCLEOTIDE SEQUENCE [LARGE SCALE GENOMIC DNA]</scope>
    <source>
        <strain evidence="1 2">DSM 6702</strain>
    </source>
</reference>
<evidence type="ECO:0000313" key="2">
    <source>
        <dbReference type="Proteomes" id="UP001432180"/>
    </source>
</evidence>
<name>A0ABZ0S2P3_9GAMM</name>
<protein>
    <submittedName>
        <fullName evidence="1">Uncharacterized protein</fullName>
    </submittedName>
</protein>
<keyword evidence="2" id="KW-1185">Reference proteome</keyword>
<proteinExistence type="predicted"/>
<accession>A0ABZ0S2P3</accession>
<gene>
    <name evidence="1" type="ORF">Thiowin_00372</name>
</gene>
<organism evidence="1 2">
    <name type="scientific">Thiorhodovibrio winogradskyi</name>
    <dbReference type="NCBI Taxonomy" id="77007"/>
    <lineage>
        <taxon>Bacteria</taxon>
        <taxon>Pseudomonadati</taxon>
        <taxon>Pseudomonadota</taxon>
        <taxon>Gammaproteobacteria</taxon>
        <taxon>Chromatiales</taxon>
        <taxon>Chromatiaceae</taxon>
        <taxon>Thiorhodovibrio</taxon>
    </lineage>
</organism>
<dbReference type="Proteomes" id="UP001432180">
    <property type="component" value="Chromosome"/>
</dbReference>
<dbReference type="RefSeq" id="WP_328986044.1">
    <property type="nucleotide sequence ID" value="NZ_CP121472.1"/>
</dbReference>
<dbReference type="EMBL" id="CP121472">
    <property type="protein sequence ID" value="WPL15473.1"/>
    <property type="molecule type" value="Genomic_DNA"/>
</dbReference>
<sequence length="210" mass="23449">MPSWMPVEHAIQAKPTPAWAMPLIRVVAILLLLCCMLALGIRDAQATNPNERRRVEIGLKIFRATLAADVHLARKLDDQRRLAIVLFFDTDQASARHYRQVLAQPGGLLEYPLRIVLSDDPSLRAFAARPPAAVFITEPRLPPTIVRQLGTFSARHSRLLFSPFEADVERGVATGLFIGSRVRPYVNSHALREAGLELRNFFLGIARIAD</sequence>